<evidence type="ECO:0000313" key="4">
    <source>
        <dbReference type="Proteomes" id="UP001174694"/>
    </source>
</evidence>
<protein>
    <submittedName>
        <fullName evidence="3">Uncharacterized protein</fullName>
    </submittedName>
</protein>
<proteinExistence type="predicted"/>
<accession>A0AA38RCG7</accession>
<dbReference type="Proteomes" id="UP001174694">
    <property type="component" value="Unassembled WGS sequence"/>
</dbReference>
<feature type="region of interest" description="Disordered" evidence="2">
    <location>
        <begin position="1"/>
        <end position="74"/>
    </location>
</feature>
<name>A0AA38RCG7_9PEZI</name>
<feature type="region of interest" description="Disordered" evidence="2">
    <location>
        <begin position="266"/>
        <end position="327"/>
    </location>
</feature>
<keyword evidence="1" id="KW-0175">Coiled coil</keyword>
<evidence type="ECO:0000256" key="2">
    <source>
        <dbReference type="SAM" id="MobiDB-lite"/>
    </source>
</evidence>
<evidence type="ECO:0000313" key="3">
    <source>
        <dbReference type="EMBL" id="KAJ9133537.1"/>
    </source>
</evidence>
<comment type="caution">
    <text evidence="3">The sequence shown here is derived from an EMBL/GenBank/DDBJ whole genome shotgun (WGS) entry which is preliminary data.</text>
</comment>
<feature type="compositionally biased region" description="Low complexity" evidence="2">
    <location>
        <begin position="1"/>
        <end position="12"/>
    </location>
</feature>
<feature type="region of interest" description="Disordered" evidence="2">
    <location>
        <begin position="374"/>
        <end position="434"/>
    </location>
</feature>
<feature type="coiled-coil region" evidence="1">
    <location>
        <begin position="186"/>
        <end position="259"/>
    </location>
</feature>
<dbReference type="EMBL" id="JANBVO010000049">
    <property type="protein sequence ID" value="KAJ9133537.1"/>
    <property type="molecule type" value="Genomic_DNA"/>
</dbReference>
<reference evidence="3" key="1">
    <citation type="submission" date="2022-07" db="EMBL/GenBank/DDBJ databases">
        <title>Fungi with potential for degradation of polypropylene.</title>
        <authorList>
            <person name="Gostincar C."/>
        </authorList>
    </citation>
    <scope>NUCLEOTIDE SEQUENCE</scope>
    <source>
        <strain evidence="3">EXF-13308</strain>
    </source>
</reference>
<sequence>MDMTASDTSSDSGPGGGAPLYSTPTTPQNTDQTSQESSLRQATSSSHTLRDTVPVTPINSSSGQGPVLPSPLVNGPPDGAIPAAPSAPYPLENPYYHYYNQYAMVPAQMDPLTGAIMPMLAAGYITHPLQGIPMLCQDAQARILALQQAVARQPGVTSQLHDMIGNDLRTIAHLFVSSQHLANQTHAQHQDEIATLHGEIAGLRKELDASRVALAKTQEELATCNHDSEEMQTGFTSYLEELKQEMKTMQEKIVSQTKAIEALTGIEPPPKAAQPPFSSVAPAYNPTHPTDLERRSETVRVTDNAESHRRNDSMPPPPALPPMNTSGGNVKRGLAQRLGGMNLHQVAGPNPMALQPYFKSEVQTPLMSHSFLPPGGDPRRFGLGPQPPLTPTPSYGFPRNPSVQTQRRVPSGPSAPATGPNNSLMLRRDDDSNNDPETKVWKDMFYKLFGMIQAWSQKYCSEVNEGSTRMIVNTHGRLWEYICSVTFPNDRRAAVSHAVYMLNNKDVRHYFITRLLLQYIQQNLLGIKVWTGFDPNSDKVLEDVDNKMHDITSVEFSQRKDHIEARRGIMAQMAASESFERFRQHKISEHATRFKDITGPLLDQFANRQEASLDLHSIANFGMEISARIMHSRLSFSFVWNECGIKFSQDMHIAMNNDTPAANLQFKQFRLMIVVTPSISYRDDTGTSIIPRCVTKAQVLVMH</sequence>
<feature type="compositionally biased region" description="Polar residues" evidence="2">
    <location>
        <begin position="22"/>
        <end position="47"/>
    </location>
</feature>
<evidence type="ECO:0000256" key="1">
    <source>
        <dbReference type="SAM" id="Coils"/>
    </source>
</evidence>
<organism evidence="3 4">
    <name type="scientific">Pleurostoma richardsiae</name>
    <dbReference type="NCBI Taxonomy" id="41990"/>
    <lineage>
        <taxon>Eukaryota</taxon>
        <taxon>Fungi</taxon>
        <taxon>Dikarya</taxon>
        <taxon>Ascomycota</taxon>
        <taxon>Pezizomycotina</taxon>
        <taxon>Sordariomycetes</taxon>
        <taxon>Sordariomycetidae</taxon>
        <taxon>Calosphaeriales</taxon>
        <taxon>Pleurostomataceae</taxon>
        <taxon>Pleurostoma</taxon>
    </lineage>
</organism>
<keyword evidence="4" id="KW-1185">Reference proteome</keyword>
<feature type="compositionally biased region" description="Basic and acidic residues" evidence="2">
    <location>
        <begin position="290"/>
        <end position="312"/>
    </location>
</feature>
<dbReference type="AlphaFoldDB" id="A0AA38RCG7"/>
<gene>
    <name evidence="3" type="ORF">NKR23_g10717</name>
</gene>